<gene>
    <name evidence="1" type="ORF">GCM10007933_17680</name>
</gene>
<organism evidence="1 2">
    <name type="scientific">Zoogloea oryzae</name>
    <dbReference type="NCBI Taxonomy" id="310767"/>
    <lineage>
        <taxon>Bacteria</taxon>
        <taxon>Pseudomonadati</taxon>
        <taxon>Pseudomonadota</taxon>
        <taxon>Betaproteobacteria</taxon>
        <taxon>Rhodocyclales</taxon>
        <taxon>Zoogloeaceae</taxon>
        <taxon>Zoogloea</taxon>
    </lineage>
</organism>
<name>A0ABQ6FBE7_9RHOO</name>
<dbReference type="Proteomes" id="UP001157167">
    <property type="component" value="Unassembled WGS sequence"/>
</dbReference>
<protein>
    <submittedName>
        <fullName evidence="1">Uncharacterized protein</fullName>
    </submittedName>
</protein>
<accession>A0ABQ6FBE7</accession>
<evidence type="ECO:0000313" key="2">
    <source>
        <dbReference type="Proteomes" id="UP001157167"/>
    </source>
</evidence>
<sequence>MSRELKALEYPAWSEFLAFEKAYLQCLTEIAHARRGRPIAREVVKDGVVHVTTVRREAGLYTPDVCGCIDNGLALLRQGAVGAWLLRVRQLRLDGTVRPARRAFKVGQDGRDDEGQGQNAWHTIREYQERERDLRFFGEYAVLSARFHWDTWTPCTTTKEEVEGVVKLQLQLRSELVKLMGDRYLRRHLSSQDLAAVPQLLKMLDGVRQSFEFVVREAPELHPFTRYHTEEGRGLRQAVAIELVDLCLLSFGQCPASMLEELLAGMGSELPSSLSKWLRDQIKVGQAHLASQAQMRNFVNAWLPLDQEDDPRRPAYPVLPWLDTSLERAVGVDGVEAKAG</sequence>
<keyword evidence="2" id="KW-1185">Reference proteome</keyword>
<evidence type="ECO:0000313" key="1">
    <source>
        <dbReference type="EMBL" id="GLT22309.1"/>
    </source>
</evidence>
<comment type="caution">
    <text evidence="1">The sequence shown here is derived from an EMBL/GenBank/DDBJ whole genome shotgun (WGS) entry which is preliminary data.</text>
</comment>
<proteinExistence type="predicted"/>
<reference evidence="2" key="1">
    <citation type="journal article" date="2019" name="Int. J. Syst. Evol. Microbiol.">
        <title>The Global Catalogue of Microorganisms (GCM) 10K type strain sequencing project: providing services to taxonomists for standard genome sequencing and annotation.</title>
        <authorList>
            <consortium name="The Broad Institute Genomics Platform"/>
            <consortium name="The Broad Institute Genome Sequencing Center for Infectious Disease"/>
            <person name="Wu L."/>
            <person name="Ma J."/>
        </authorList>
    </citation>
    <scope>NUCLEOTIDE SEQUENCE [LARGE SCALE GENOMIC DNA]</scope>
    <source>
        <strain evidence="2">NBRC 102407</strain>
    </source>
</reference>
<dbReference type="RefSeq" id="WP_284187626.1">
    <property type="nucleotide sequence ID" value="NZ_BSPX01000022.1"/>
</dbReference>
<dbReference type="EMBL" id="BSPX01000022">
    <property type="protein sequence ID" value="GLT22309.1"/>
    <property type="molecule type" value="Genomic_DNA"/>
</dbReference>